<evidence type="ECO:0000313" key="2">
    <source>
        <dbReference type="Proteomes" id="UP000664800"/>
    </source>
</evidence>
<name>A0A8I1MYA6_THIA3</name>
<dbReference type="RefSeq" id="WP_276731988.1">
    <property type="nucleotide sequence ID" value="NZ_JAFKMR010000028.1"/>
</dbReference>
<comment type="caution">
    <text evidence="1">The sequence shown here is derived from an EMBL/GenBank/DDBJ whole genome shotgun (WGS) entry which is preliminary data.</text>
</comment>
<gene>
    <name evidence="1" type="ORF">J0I24_13595</name>
</gene>
<evidence type="ECO:0000313" key="1">
    <source>
        <dbReference type="EMBL" id="MBN8745319.1"/>
    </source>
</evidence>
<dbReference type="AlphaFoldDB" id="A0A8I1MYA6"/>
<reference evidence="1" key="1">
    <citation type="submission" date="2021-02" db="EMBL/GenBank/DDBJ databases">
        <title>Thiocyanate and organic carbon inputs drive convergent selection for specific autotrophic Afipia and Thiobacillus strains within complex microbiomes.</title>
        <authorList>
            <person name="Huddy R.J."/>
            <person name="Sachdeva R."/>
            <person name="Kadzinga F."/>
            <person name="Kantor R.S."/>
            <person name="Harrison S.T.L."/>
            <person name="Banfield J.F."/>
        </authorList>
    </citation>
    <scope>NUCLEOTIDE SEQUENCE</scope>
    <source>
        <strain evidence="1">SCN18_13_7_16_R3_B_64_19</strain>
    </source>
</reference>
<dbReference type="Proteomes" id="UP000664800">
    <property type="component" value="Unassembled WGS sequence"/>
</dbReference>
<proteinExistence type="predicted"/>
<dbReference type="EMBL" id="JAFKMR010000028">
    <property type="protein sequence ID" value="MBN8745319.1"/>
    <property type="molecule type" value="Genomic_DNA"/>
</dbReference>
<sequence length="137" mass="14354">MRFLPRLFSTLRHASHLIWVVLAALMLQPLALARQPAAVWISLPYCASAAADHDASARSAQPARHSPSQPHAHSLLVLLNPAAAVTASAQAALPAPDKSVLPSKAGGVAQCPAYRAAPYAAAPPHSPQQPRAPPRFS</sequence>
<organism evidence="1 2">
    <name type="scientific">Thiomonas arsenitoxydans (strain DSM 22701 / CIP 110005 / 3As)</name>
    <dbReference type="NCBI Taxonomy" id="426114"/>
    <lineage>
        <taxon>Bacteria</taxon>
        <taxon>Pseudomonadati</taxon>
        <taxon>Pseudomonadota</taxon>
        <taxon>Betaproteobacteria</taxon>
        <taxon>Burkholderiales</taxon>
        <taxon>Thiomonas</taxon>
    </lineage>
</organism>
<accession>A0A8I1MYA6</accession>
<protein>
    <submittedName>
        <fullName evidence="1">Transcriptional regulator algP</fullName>
    </submittedName>
</protein>